<dbReference type="EMBL" id="WKJZ01000001">
    <property type="protein sequence ID" value="MVW74465.1"/>
    <property type="molecule type" value="Genomic_DNA"/>
</dbReference>
<dbReference type="NCBIfam" id="NF003974">
    <property type="entry name" value="PRK05467.1-3"/>
    <property type="match status" value="1"/>
</dbReference>
<dbReference type="PANTHER" id="PTHR41536">
    <property type="entry name" value="PKHD-TYPE HYDROXYLASE YBIX"/>
    <property type="match status" value="1"/>
</dbReference>
<feature type="domain" description="Fe2OG dioxygenase" evidence="7">
    <location>
        <begin position="90"/>
        <end position="184"/>
    </location>
</feature>
<reference evidence="8 9" key="1">
    <citation type="submission" date="2019-11" db="EMBL/GenBank/DDBJ databases">
        <title>Pseudomonas flavidum sp. nov., isolated from Baiyang Lake.</title>
        <authorList>
            <person name="Zhao Y."/>
        </authorList>
    </citation>
    <scope>NUCLEOTIDE SEQUENCE [LARGE SCALE GENOMIC DNA]</scope>
    <source>
        <strain evidence="9">R-22-3 w-18</strain>
    </source>
</reference>
<comment type="caution">
    <text evidence="8">The sequence shown here is derived from an EMBL/GenBank/DDBJ whole genome shotgun (WGS) entry which is preliminary data.</text>
</comment>
<dbReference type="PANTHER" id="PTHR41536:SF1">
    <property type="entry name" value="PKHD-TYPE HYDROXYLASE YBIX"/>
    <property type="match status" value="1"/>
</dbReference>
<proteinExistence type="predicted"/>
<dbReference type="GO" id="GO:0006974">
    <property type="term" value="P:DNA damage response"/>
    <property type="evidence" value="ECO:0007669"/>
    <property type="project" value="TreeGrafter"/>
</dbReference>
<dbReference type="Gene3D" id="2.60.120.620">
    <property type="entry name" value="q2cbj1_9rhob like domain"/>
    <property type="match status" value="1"/>
</dbReference>
<evidence type="ECO:0000256" key="4">
    <source>
        <dbReference type="ARBA" id="ARBA00022964"/>
    </source>
</evidence>
<keyword evidence="6" id="KW-0408">Iron</keyword>
<evidence type="ECO:0000256" key="1">
    <source>
        <dbReference type="ARBA" id="ARBA00001961"/>
    </source>
</evidence>
<dbReference type="InterPro" id="IPR005123">
    <property type="entry name" value="Oxoglu/Fe-dep_dioxygenase_dom"/>
</dbReference>
<dbReference type="AlphaFoldDB" id="A0A6I4KQ58"/>
<dbReference type="InterPro" id="IPR023550">
    <property type="entry name" value="PKHD_hydroxylase"/>
</dbReference>
<dbReference type="SUPFAM" id="SSF51197">
    <property type="entry name" value="Clavaminate synthase-like"/>
    <property type="match status" value="1"/>
</dbReference>
<comment type="cofactor">
    <cofactor evidence="1">
        <name>L-ascorbate</name>
        <dbReference type="ChEBI" id="CHEBI:38290"/>
    </cofactor>
</comment>
<keyword evidence="3" id="KW-0847">Vitamin C</keyword>
<dbReference type="PROSITE" id="PS51471">
    <property type="entry name" value="FE2OG_OXY"/>
    <property type="match status" value="1"/>
</dbReference>
<keyword evidence="9" id="KW-1185">Reference proteome</keyword>
<name>A0A6I4KQ58_9PSED</name>
<keyword evidence="4 8" id="KW-0223">Dioxygenase</keyword>
<dbReference type="GO" id="GO:0016706">
    <property type="term" value="F:2-oxoglutarate-dependent dioxygenase activity"/>
    <property type="evidence" value="ECO:0007669"/>
    <property type="project" value="InterPro"/>
</dbReference>
<dbReference type="InterPro" id="IPR044862">
    <property type="entry name" value="Pro_4_hyd_alph_FE2OG_OXY"/>
</dbReference>
<organism evidence="8 9">
    <name type="scientific">Pseudomonas xionganensis</name>
    <dbReference type="NCBI Taxonomy" id="2654845"/>
    <lineage>
        <taxon>Bacteria</taxon>
        <taxon>Pseudomonadati</taxon>
        <taxon>Pseudomonadota</taxon>
        <taxon>Gammaproteobacteria</taxon>
        <taxon>Pseudomonadales</taxon>
        <taxon>Pseudomonadaceae</taxon>
        <taxon>Pseudomonas</taxon>
    </lineage>
</organism>
<evidence type="ECO:0000256" key="2">
    <source>
        <dbReference type="ARBA" id="ARBA00022723"/>
    </source>
</evidence>
<evidence type="ECO:0000256" key="6">
    <source>
        <dbReference type="ARBA" id="ARBA00023004"/>
    </source>
</evidence>
<evidence type="ECO:0000256" key="3">
    <source>
        <dbReference type="ARBA" id="ARBA00022896"/>
    </source>
</evidence>
<dbReference type="GO" id="GO:0005506">
    <property type="term" value="F:iron ion binding"/>
    <property type="evidence" value="ECO:0007669"/>
    <property type="project" value="InterPro"/>
</dbReference>
<dbReference type="SMART" id="SM00702">
    <property type="entry name" value="P4Hc"/>
    <property type="match status" value="1"/>
</dbReference>
<keyword evidence="5" id="KW-0560">Oxidoreductase</keyword>
<evidence type="ECO:0000313" key="8">
    <source>
        <dbReference type="EMBL" id="MVW74465.1"/>
    </source>
</evidence>
<protein>
    <submittedName>
        <fullName evidence="8">Fe2+-dependent dioxygenase</fullName>
    </submittedName>
</protein>
<gene>
    <name evidence="8" type="ORF">GJV18_03960</name>
</gene>
<dbReference type="GO" id="GO:0031418">
    <property type="term" value="F:L-ascorbic acid binding"/>
    <property type="evidence" value="ECO:0007669"/>
    <property type="project" value="UniProtKB-KW"/>
</dbReference>
<dbReference type="Pfam" id="PF13640">
    <property type="entry name" value="2OG-FeII_Oxy_3"/>
    <property type="match status" value="1"/>
</dbReference>
<dbReference type="InterPro" id="IPR006620">
    <property type="entry name" value="Pro_4_hyd_alph"/>
</dbReference>
<accession>A0A6I4KQ58</accession>
<evidence type="ECO:0000256" key="5">
    <source>
        <dbReference type="ARBA" id="ARBA00023002"/>
    </source>
</evidence>
<dbReference type="GO" id="GO:0006879">
    <property type="term" value="P:intracellular iron ion homeostasis"/>
    <property type="evidence" value="ECO:0007669"/>
    <property type="project" value="TreeGrafter"/>
</dbReference>
<sequence>MPACPGHLDRNPSVHHLILNDILPPALLEQVRRVLVADNFSDGKNSAEGLARGAKYNLQLASDQHSGMLDAIAQVLYDRAEVQAFATPWHIGRPMINRFEPGMAYGMHSDSAYMGTLRTDVAYTLFLEDPTSYDGGELQILSRGHTFQFKLPAGSLLLYPCGDLHQVLPVTRGVRHAAVGWIQSRIRDADQRELIAKLKAVPLYIGEEPRFRDLAIQTGECIQRLIRMWGD</sequence>
<dbReference type="Proteomes" id="UP000429555">
    <property type="component" value="Unassembled WGS sequence"/>
</dbReference>
<evidence type="ECO:0000259" key="7">
    <source>
        <dbReference type="PROSITE" id="PS51471"/>
    </source>
</evidence>
<keyword evidence="2" id="KW-0479">Metal-binding</keyword>
<evidence type="ECO:0000313" key="9">
    <source>
        <dbReference type="Proteomes" id="UP000429555"/>
    </source>
</evidence>